<evidence type="ECO:0000256" key="6">
    <source>
        <dbReference type="ARBA" id="ARBA00022692"/>
    </source>
</evidence>
<dbReference type="Gene3D" id="1.20.1560.10">
    <property type="entry name" value="ABC transporter type 1, transmembrane domain"/>
    <property type="match status" value="1"/>
</dbReference>
<feature type="transmembrane region" description="Helical" evidence="13">
    <location>
        <begin position="256"/>
        <end position="280"/>
    </location>
</feature>
<dbReference type="OrthoDB" id="9772049at2"/>
<evidence type="ECO:0000256" key="4">
    <source>
        <dbReference type="ARBA" id="ARBA00022448"/>
    </source>
</evidence>
<comment type="catalytic activity">
    <reaction evidence="11">
        <text>ATP + H2O + xenobioticSide 1 = ADP + phosphate + xenobioticSide 2.</text>
        <dbReference type="EC" id="7.6.2.2"/>
    </reaction>
</comment>
<evidence type="ECO:0000259" key="15">
    <source>
        <dbReference type="PROSITE" id="PS50929"/>
    </source>
</evidence>
<dbReference type="PROSITE" id="PS50929">
    <property type="entry name" value="ABC_TM1F"/>
    <property type="match status" value="1"/>
</dbReference>
<gene>
    <name evidence="16" type="ORF">SAMN02745216_00895</name>
</gene>
<dbReference type="PANTHER" id="PTHR43394">
    <property type="entry name" value="ATP-DEPENDENT PERMEASE MDL1, MITOCHONDRIAL"/>
    <property type="match status" value="1"/>
</dbReference>
<dbReference type="PROSITE" id="PS00211">
    <property type="entry name" value="ABC_TRANSPORTER_1"/>
    <property type="match status" value="1"/>
</dbReference>
<protein>
    <recommendedName>
        <fullName evidence="12">Multidrug resistance-like ATP-binding protein MdlA</fullName>
        <ecNumber evidence="3">7.6.2.2</ecNumber>
    </recommendedName>
</protein>
<dbReference type="RefSeq" id="WP_083610763.1">
    <property type="nucleotide sequence ID" value="NZ_FQZU01000003.1"/>
</dbReference>
<evidence type="ECO:0000256" key="7">
    <source>
        <dbReference type="ARBA" id="ARBA00022741"/>
    </source>
</evidence>
<organism evidence="16 17">
    <name type="scientific">Desulfatibacillum alkenivorans DSM 16219</name>
    <dbReference type="NCBI Taxonomy" id="1121393"/>
    <lineage>
        <taxon>Bacteria</taxon>
        <taxon>Pseudomonadati</taxon>
        <taxon>Thermodesulfobacteriota</taxon>
        <taxon>Desulfobacteria</taxon>
        <taxon>Desulfobacterales</taxon>
        <taxon>Desulfatibacillaceae</taxon>
        <taxon>Desulfatibacillum</taxon>
    </lineage>
</organism>
<feature type="domain" description="ABC transmembrane type-1" evidence="15">
    <location>
        <begin position="32"/>
        <end position="315"/>
    </location>
</feature>
<dbReference type="GO" id="GO:0005886">
    <property type="term" value="C:plasma membrane"/>
    <property type="evidence" value="ECO:0007669"/>
    <property type="project" value="UniProtKB-SubCell"/>
</dbReference>
<dbReference type="FunFam" id="3.40.50.300:FF:000221">
    <property type="entry name" value="Multidrug ABC transporter ATP-binding protein"/>
    <property type="match status" value="1"/>
</dbReference>
<evidence type="ECO:0000256" key="12">
    <source>
        <dbReference type="ARBA" id="ARBA00074518"/>
    </source>
</evidence>
<dbReference type="SUPFAM" id="SSF52540">
    <property type="entry name" value="P-loop containing nucleoside triphosphate hydrolases"/>
    <property type="match status" value="1"/>
</dbReference>
<keyword evidence="7" id="KW-0547">Nucleotide-binding</keyword>
<dbReference type="PANTHER" id="PTHR43394:SF1">
    <property type="entry name" value="ATP-BINDING CASSETTE SUB-FAMILY B MEMBER 10, MITOCHONDRIAL"/>
    <property type="match status" value="1"/>
</dbReference>
<sequence>MKKESKRLSFREAFREFAPLKKAFVDNWKGLAVGLLCLTLVDGIQLYMPFIIKDAVDALSRRVAAASDLLSYALLILCLAGIAGAVRYIWRTLLLGHARIVERGLRARLYGHIQTLSASFFQDMPTGDLMARSTNDINSIRMATGIGLVSLLDGTLMAGAAICIMVYIHPLLTLIAMIPAPLVVLASRRFSRRMAAGYEATQRSFGDVTERVREAFAGIRVVKAYGREEWTRQRVHEKSQDYVAVNLRLAKSLGMFYPLMAIFTNVGLAVVVGLGGRLAIMDQISIGDFVAFTVYLNLLTWPMMAMGWVTNLVQRGGASMRRINGILTTMPEITSRAPDDGKLILDGGISVKSLNFHHPGVKAPALDDLSLEIPKGSVTAIVGPVGCGKSTLLHTLVRLMDPPEGAVFFDGRDVHDIPLGQLRRSLGFVTQIATVFSDSIEANVVFGRPDISRERVLEALAAASFDQEVLEMEHGLDTLVGERGITLSGGQRQRLCLARAMLEDPPILILDDALSMVDTRTEEKIVNQLLSHRQGRTTILVTHRMSTLKRADNIFVLDKGRIVESGKHRELIDHNGLYAALYRRQQLSNGL</sequence>
<feature type="transmembrane region" description="Helical" evidence="13">
    <location>
        <begin position="140"/>
        <end position="161"/>
    </location>
</feature>
<keyword evidence="8 16" id="KW-0067">ATP-binding</keyword>
<keyword evidence="10 13" id="KW-0472">Membrane</keyword>
<feature type="transmembrane region" description="Helical" evidence="13">
    <location>
        <begin position="72"/>
        <end position="90"/>
    </location>
</feature>
<feature type="transmembrane region" description="Helical" evidence="13">
    <location>
        <begin position="292"/>
        <end position="313"/>
    </location>
</feature>
<evidence type="ECO:0000256" key="1">
    <source>
        <dbReference type="ARBA" id="ARBA00004651"/>
    </source>
</evidence>
<dbReference type="FunFam" id="1.20.1560.10:FF:000011">
    <property type="entry name" value="Multidrug ABC transporter ATP-binding protein"/>
    <property type="match status" value="1"/>
</dbReference>
<dbReference type="GO" id="GO:0015421">
    <property type="term" value="F:ABC-type oligopeptide transporter activity"/>
    <property type="evidence" value="ECO:0007669"/>
    <property type="project" value="TreeGrafter"/>
</dbReference>
<dbReference type="Proteomes" id="UP000183994">
    <property type="component" value="Unassembled WGS sequence"/>
</dbReference>
<reference evidence="17" key="1">
    <citation type="submission" date="2016-11" db="EMBL/GenBank/DDBJ databases">
        <authorList>
            <person name="Varghese N."/>
            <person name="Submissions S."/>
        </authorList>
    </citation>
    <scope>NUCLEOTIDE SEQUENCE [LARGE SCALE GENOMIC DNA]</scope>
    <source>
        <strain evidence="17">DSM 16219</strain>
    </source>
</reference>
<keyword evidence="4" id="KW-0813">Transport</keyword>
<evidence type="ECO:0000313" key="16">
    <source>
        <dbReference type="EMBL" id="SHJ00465.1"/>
    </source>
</evidence>
<dbReference type="SMART" id="SM00382">
    <property type="entry name" value="AAA"/>
    <property type="match status" value="1"/>
</dbReference>
<dbReference type="InterPro" id="IPR003593">
    <property type="entry name" value="AAA+_ATPase"/>
</dbReference>
<dbReference type="SUPFAM" id="SSF90123">
    <property type="entry name" value="ABC transporter transmembrane region"/>
    <property type="match status" value="1"/>
</dbReference>
<dbReference type="STRING" id="1121393.SAMN02745216_00895"/>
<evidence type="ECO:0000256" key="3">
    <source>
        <dbReference type="ARBA" id="ARBA00012191"/>
    </source>
</evidence>
<dbReference type="CDD" id="cd18541">
    <property type="entry name" value="ABC_6TM_TmrB_like"/>
    <property type="match status" value="1"/>
</dbReference>
<evidence type="ECO:0000256" key="5">
    <source>
        <dbReference type="ARBA" id="ARBA00022475"/>
    </source>
</evidence>
<keyword evidence="17" id="KW-1185">Reference proteome</keyword>
<evidence type="ECO:0000259" key="14">
    <source>
        <dbReference type="PROSITE" id="PS50893"/>
    </source>
</evidence>
<keyword evidence="6 13" id="KW-0812">Transmembrane</keyword>
<name>A0A1M6FRY5_9BACT</name>
<dbReference type="InterPro" id="IPR036640">
    <property type="entry name" value="ABC1_TM_sf"/>
</dbReference>
<feature type="transmembrane region" description="Helical" evidence="13">
    <location>
        <begin position="31"/>
        <end position="52"/>
    </location>
</feature>
<dbReference type="AlphaFoldDB" id="A0A1M6FRY5"/>
<evidence type="ECO:0000256" key="11">
    <source>
        <dbReference type="ARBA" id="ARBA00034018"/>
    </source>
</evidence>
<comment type="subcellular location">
    <subcellularLocation>
        <location evidence="1">Cell membrane</location>
        <topology evidence="1">Multi-pass membrane protein</topology>
    </subcellularLocation>
</comment>
<dbReference type="Pfam" id="PF00664">
    <property type="entry name" value="ABC_membrane"/>
    <property type="match status" value="1"/>
</dbReference>
<dbReference type="InterPro" id="IPR039421">
    <property type="entry name" value="Type_1_exporter"/>
</dbReference>
<evidence type="ECO:0000256" key="2">
    <source>
        <dbReference type="ARBA" id="ARBA00006526"/>
    </source>
</evidence>
<dbReference type="InterPro" id="IPR011527">
    <property type="entry name" value="ABC1_TM_dom"/>
</dbReference>
<keyword evidence="5" id="KW-1003">Cell membrane</keyword>
<dbReference type="InterPro" id="IPR017871">
    <property type="entry name" value="ABC_transporter-like_CS"/>
</dbReference>
<dbReference type="Pfam" id="PF00005">
    <property type="entry name" value="ABC_tran"/>
    <property type="match status" value="1"/>
</dbReference>
<keyword evidence="9 13" id="KW-1133">Transmembrane helix</keyword>
<dbReference type="InterPro" id="IPR003439">
    <property type="entry name" value="ABC_transporter-like_ATP-bd"/>
</dbReference>
<dbReference type="PROSITE" id="PS50893">
    <property type="entry name" value="ABC_TRANSPORTER_2"/>
    <property type="match status" value="1"/>
</dbReference>
<evidence type="ECO:0000256" key="8">
    <source>
        <dbReference type="ARBA" id="ARBA00022840"/>
    </source>
</evidence>
<dbReference type="EC" id="7.6.2.2" evidence="3"/>
<accession>A0A1M6FRY5</accession>
<proteinExistence type="inferred from homology"/>
<feature type="domain" description="ABC transporter" evidence="14">
    <location>
        <begin position="349"/>
        <end position="584"/>
    </location>
</feature>
<dbReference type="GO" id="GO:0008559">
    <property type="term" value="F:ABC-type xenobiotic transporter activity"/>
    <property type="evidence" value="ECO:0007669"/>
    <property type="project" value="UniProtKB-EC"/>
</dbReference>
<dbReference type="GO" id="GO:0016887">
    <property type="term" value="F:ATP hydrolysis activity"/>
    <property type="evidence" value="ECO:0007669"/>
    <property type="project" value="InterPro"/>
</dbReference>
<evidence type="ECO:0000313" key="17">
    <source>
        <dbReference type="Proteomes" id="UP000183994"/>
    </source>
</evidence>
<dbReference type="GO" id="GO:0005524">
    <property type="term" value="F:ATP binding"/>
    <property type="evidence" value="ECO:0007669"/>
    <property type="project" value="UniProtKB-KW"/>
</dbReference>
<dbReference type="EMBL" id="FQZU01000003">
    <property type="protein sequence ID" value="SHJ00465.1"/>
    <property type="molecule type" value="Genomic_DNA"/>
</dbReference>
<dbReference type="InterPro" id="IPR027417">
    <property type="entry name" value="P-loop_NTPase"/>
</dbReference>
<dbReference type="Gene3D" id="3.40.50.300">
    <property type="entry name" value="P-loop containing nucleotide triphosphate hydrolases"/>
    <property type="match status" value="1"/>
</dbReference>
<evidence type="ECO:0000256" key="13">
    <source>
        <dbReference type="SAM" id="Phobius"/>
    </source>
</evidence>
<evidence type="ECO:0000256" key="9">
    <source>
        <dbReference type="ARBA" id="ARBA00022989"/>
    </source>
</evidence>
<feature type="transmembrane region" description="Helical" evidence="13">
    <location>
        <begin position="167"/>
        <end position="186"/>
    </location>
</feature>
<evidence type="ECO:0000256" key="10">
    <source>
        <dbReference type="ARBA" id="ARBA00023136"/>
    </source>
</evidence>
<comment type="similarity">
    <text evidence="2">Belongs to the ABC transporter superfamily. Drug exporter-2 (TC 3.A.1.117) family.</text>
</comment>